<name>A0A9P2TC44_THEFU</name>
<dbReference type="Proteomes" id="UP000014184">
    <property type="component" value="Unassembled WGS sequence"/>
</dbReference>
<proteinExistence type="predicted"/>
<feature type="domain" description="DUF1540" evidence="1">
    <location>
        <begin position="9"/>
        <end position="40"/>
    </location>
</feature>
<comment type="caution">
    <text evidence="2">The sequence shown here is derived from an EMBL/GenBank/DDBJ whole genome shotgun (WGS) entry which is preliminary data.</text>
</comment>
<dbReference type="EMBL" id="AOSG01000009">
    <property type="protein sequence ID" value="EOR72489.1"/>
    <property type="molecule type" value="Genomic_DNA"/>
</dbReference>
<reference evidence="2 3" key="1">
    <citation type="journal article" date="2013" name="Genome Announc.">
        <title>Draft Genome Sequence of the Lignocellulose Decomposer Thermobifida fusca Strain TM51.</title>
        <authorList>
            <person name="Toth A."/>
            <person name="Barna T."/>
            <person name="Nagy I."/>
            <person name="Horvath B."/>
            <person name="Nagy I."/>
            <person name="Tancsics A."/>
            <person name="Kriszt B."/>
            <person name="Baka E."/>
            <person name="Fekete C."/>
            <person name="Kukolya J."/>
        </authorList>
    </citation>
    <scope>NUCLEOTIDE SEQUENCE [LARGE SCALE GENOMIC DNA]</scope>
    <source>
        <strain evidence="2 3">TM51</strain>
    </source>
</reference>
<accession>A0A9P2TC44</accession>
<organism evidence="2 3">
    <name type="scientific">Thermobifida fusca TM51</name>
    <dbReference type="NCBI Taxonomy" id="1169414"/>
    <lineage>
        <taxon>Bacteria</taxon>
        <taxon>Bacillati</taxon>
        <taxon>Actinomycetota</taxon>
        <taxon>Actinomycetes</taxon>
        <taxon>Streptosporangiales</taxon>
        <taxon>Nocardiopsidaceae</taxon>
        <taxon>Thermobifida</taxon>
    </lineage>
</organism>
<dbReference type="RefSeq" id="WP_016188140.1">
    <property type="nucleotide sequence ID" value="NZ_AOSG01000009.1"/>
</dbReference>
<dbReference type="Pfam" id="PF07561">
    <property type="entry name" value="DUF1540"/>
    <property type="match status" value="2"/>
</dbReference>
<dbReference type="AlphaFoldDB" id="A0A9P2TC44"/>
<feature type="domain" description="DUF1540" evidence="1">
    <location>
        <begin position="59"/>
        <end position="91"/>
    </location>
</feature>
<keyword evidence="3" id="KW-1185">Reference proteome</keyword>
<evidence type="ECO:0000259" key="1">
    <source>
        <dbReference type="Pfam" id="PF07561"/>
    </source>
</evidence>
<sequence length="94" mass="9874">MKMPVVNSCEAEACAYNTDSTCRALAITVGNQPSAYCDTFLPIQAKGGDPSTVGHVGACKMANCRHNVQFECQAPAINIGFDANQADCLTYAPA</sequence>
<evidence type="ECO:0000313" key="2">
    <source>
        <dbReference type="EMBL" id="EOR72489.1"/>
    </source>
</evidence>
<protein>
    <recommendedName>
        <fullName evidence="1">DUF1540 domain-containing protein</fullName>
    </recommendedName>
</protein>
<dbReference type="InterPro" id="IPR011437">
    <property type="entry name" value="DUF1540"/>
</dbReference>
<gene>
    <name evidence="2" type="ORF">TM51_02180</name>
</gene>
<evidence type="ECO:0000313" key="3">
    <source>
        <dbReference type="Proteomes" id="UP000014184"/>
    </source>
</evidence>